<evidence type="ECO:0000256" key="4">
    <source>
        <dbReference type="ARBA" id="ARBA00022989"/>
    </source>
</evidence>
<accession>A0ABN1WWP0</accession>
<dbReference type="Pfam" id="PF13396">
    <property type="entry name" value="PLDc_N"/>
    <property type="match status" value="1"/>
</dbReference>
<feature type="compositionally biased region" description="Basic and acidic residues" evidence="6">
    <location>
        <begin position="101"/>
        <end position="110"/>
    </location>
</feature>
<evidence type="ECO:0000256" key="7">
    <source>
        <dbReference type="SAM" id="Phobius"/>
    </source>
</evidence>
<keyword evidence="3 7" id="KW-0812">Transmembrane</keyword>
<comment type="subcellular location">
    <subcellularLocation>
        <location evidence="1">Cell membrane</location>
        <topology evidence="1">Multi-pass membrane protein</topology>
    </subcellularLocation>
</comment>
<evidence type="ECO:0000313" key="9">
    <source>
        <dbReference type="EMBL" id="GAA1269896.1"/>
    </source>
</evidence>
<evidence type="ECO:0000259" key="8">
    <source>
        <dbReference type="Pfam" id="PF13396"/>
    </source>
</evidence>
<gene>
    <name evidence="9" type="ORF">GCM10009665_67900</name>
</gene>
<dbReference type="RefSeq" id="WP_344446020.1">
    <property type="nucleotide sequence ID" value="NZ_BAAALF010000204.1"/>
</dbReference>
<sequence>MLRYLPFVIVLALWVWAFIDCLTTPDEEVRHLPKVVWVIIILLFGEVLLGPIAWLAVGRRRGPLRAAYGPVDPFETAAAGPRRPQGRSLAPDDDPEFLASLKKDNRKHEQMLQQWEADLRRREQELRGQAPAEGTGGEAPEDGEDTRA</sequence>
<evidence type="ECO:0000313" key="10">
    <source>
        <dbReference type="Proteomes" id="UP001500037"/>
    </source>
</evidence>
<evidence type="ECO:0000256" key="3">
    <source>
        <dbReference type="ARBA" id="ARBA00022692"/>
    </source>
</evidence>
<feature type="region of interest" description="Disordered" evidence="6">
    <location>
        <begin position="75"/>
        <end position="148"/>
    </location>
</feature>
<keyword evidence="5 7" id="KW-0472">Membrane</keyword>
<keyword evidence="2" id="KW-1003">Cell membrane</keyword>
<dbReference type="InterPro" id="IPR027379">
    <property type="entry name" value="CLS_N"/>
</dbReference>
<reference evidence="9 10" key="1">
    <citation type="journal article" date="2019" name="Int. J. Syst. Evol. Microbiol.">
        <title>The Global Catalogue of Microorganisms (GCM) 10K type strain sequencing project: providing services to taxonomists for standard genome sequencing and annotation.</title>
        <authorList>
            <consortium name="The Broad Institute Genomics Platform"/>
            <consortium name="The Broad Institute Genome Sequencing Center for Infectious Disease"/>
            <person name="Wu L."/>
            <person name="Ma J."/>
        </authorList>
    </citation>
    <scope>NUCLEOTIDE SEQUENCE [LARGE SCALE GENOMIC DNA]</scope>
    <source>
        <strain evidence="9 10">JCM 13004</strain>
    </source>
</reference>
<feature type="compositionally biased region" description="Basic and acidic residues" evidence="6">
    <location>
        <begin position="117"/>
        <end position="126"/>
    </location>
</feature>
<protein>
    <submittedName>
        <fullName evidence="9">PLD nuclease N-terminal domain-containing protein</fullName>
    </submittedName>
</protein>
<dbReference type="EMBL" id="BAAALF010000204">
    <property type="protein sequence ID" value="GAA1269896.1"/>
    <property type="molecule type" value="Genomic_DNA"/>
</dbReference>
<feature type="compositionally biased region" description="Acidic residues" evidence="6">
    <location>
        <begin position="139"/>
        <end position="148"/>
    </location>
</feature>
<comment type="caution">
    <text evidence="9">The sequence shown here is derived from an EMBL/GenBank/DDBJ whole genome shotgun (WGS) entry which is preliminary data.</text>
</comment>
<name>A0ABN1WWP0_9ACTN</name>
<keyword evidence="10" id="KW-1185">Reference proteome</keyword>
<evidence type="ECO:0000256" key="6">
    <source>
        <dbReference type="SAM" id="MobiDB-lite"/>
    </source>
</evidence>
<feature type="domain" description="Cardiolipin synthase N-terminal" evidence="8">
    <location>
        <begin position="12"/>
        <end position="59"/>
    </location>
</feature>
<evidence type="ECO:0000256" key="5">
    <source>
        <dbReference type="ARBA" id="ARBA00023136"/>
    </source>
</evidence>
<keyword evidence="4 7" id="KW-1133">Transmembrane helix</keyword>
<dbReference type="Proteomes" id="UP001500037">
    <property type="component" value="Unassembled WGS sequence"/>
</dbReference>
<organism evidence="9 10">
    <name type="scientific">Kitasatospora nipponensis</name>
    <dbReference type="NCBI Taxonomy" id="258049"/>
    <lineage>
        <taxon>Bacteria</taxon>
        <taxon>Bacillati</taxon>
        <taxon>Actinomycetota</taxon>
        <taxon>Actinomycetes</taxon>
        <taxon>Kitasatosporales</taxon>
        <taxon>Streptomycetaceae</taxon>
        <taxon>Kitasatospora</taxon>
    </lineage>
</organism>
<feature type="transmembrane region" description="Helical" evidence="7">
    <location>
        <begin position="37"/>
        <end position="57"/>
    </location>
</feature>
<evidence type="ECO:0000256" key="1">
    <source>
        <dbReference type="ARBA" id="ARBA00004651"/>
    </source>
</evidence>
<proteinExistence type="predicted"/>
<evidence type="ECO:0000256" key="2">
    <source>
        <dbReference type="ARBA" id="ARBA00022475"/>
    </source>
</evidence>